<dbReference type="Proteomes" id="UP001732720">
    <property type="component" value="Chromosome 14"/>
</dbReference>
<dbReference type="RefSeq" id="XP_073909387.1">
    <property type="nucleotide sequence ID" value="XM_074053286.1"/>
</dbReference>
<evidence type="ECO:0000313" key="1">
    <source>
        <dbReference type="Proteomes" id="UP001732720"/>
    </source>
</evidence>
<reference evidence="2" key="1">
    <citation type="submission" date="2025-08" db="UniProtKB">
        <authorList>
            <consortium name="RefSeq"/>
        </authorList>
    </citation>
    <scope>IDENTIFICATION</scope>
</reference>
<accession>A0AC58KWV3</accession>
<protein>
    <submittedName>
        <fullName evidence="2">Olfactory receptor 7E24-like</fullName>
    </submittedName>
</protein>
<sequence length="343" mass="38409">MEKIGGLLPPNAGSKPNWDTFGRPIRCTRSVGELNLTHVSEFHLLGISEDPDLQPILFVLFLFMYLVTVLGNLIITLAVIIDSDLHTPMYFFLSNLSLTDICFISTTVPKMIMDIQTQSRVISYVGCLTQMSLVTIFGCMEDMLLTVMAYDRFVAICHPLHYPVLMNPRLCASLVLASFFISILDSQLHNLIVLQFTCFKKVEVSSFCCEPAQILNLNCSDTFVKHIITYMVGGIFGFLPISTILISYYKIISSILKITSLSGRYKAFSTCGSHLSVVCLFYGTAIGVYLKSSVSHSFRHSVVSSVMYTIVTPMLNPFIYSLRNSDIISTLKRLQKAMANVRY</sequence>
<evidence type="ECO:0000313" key="2">
    <source>
        <dbReference type="RefSeq" id="XP_073909387.1"/>
    </source>
</evidence>
<proteinExistence type="predicted"/>
<keyword evidence="1" id="KW-1185">Reference proteome</keyword>
<gene>
    <name evidence="2" type="primary">LOC109701871</name>
</gene>
<name>A0AC58KWV3_CASCN</name>
<organism evidence="1 2">
    <name type="scientific">Castor canadensis</name>
    <name type="common">American beaver</name>
    <dbReference type="NCBI Taxonomy" id="51338"/>
    <lineage>
        <taxon>Eukaryota</taxon>
        <taxon>Metazoa</taxon>
        <taxon>Chordata</taxon>
        <taxon>Craniata</taxon>
        <taxon>Vertebrata</taxon>
        <taxon>Euteleostomi</taxon>
        <taxon>Mammalia</taxon>
        <taxon>Eutheria</taxon>
        <taxon>Euarchontoglires</taxon>
        <taxon>Glires</taxon>
        <taxon>Rodentia</taxon>
        <taxon>Castorimorpha</taxon>
        <taxon>Castoridae</taxon>
        <taxon>Castor</taxon>
    </lineage>
</organism>